<dbReference type="Proteomes" id="UP000610124">
    <property type="component" value="Unassembled WGS sequence"/>
</dbReference>
<accession>A0A8H9HKJ0</accession>
<gene>
    <name evidence="2" type="ORF">GCM10010502_22570</name>
</gene>
<feature type="compositionally biased region" description="Basic and acidic residues" evidence="1">
    <location>
        <begin position="13"/>
        <end position="30"/>
    </location>
</feature>
<organism evidence="2 3">
    <name type="scientific">Kitasatospora aureofaciens</name>
    <name type="common">Streptomyces aureofaciens</name>
    <dbReference type="NCBI Taxonomy" id="1894"/>
    <lineage>
        <taxon>Bacteria</taxon>
        <taxon>Bacillati</taxon>
        <taxon>Actinomycetota</taxon>
        <taxon>Actinomycetes</taxon>
        <taxon>Kitasatosporales</taxon>
        <taxon>Streptomycetaceae</taxon>
        <taxon>Kitasatospora</taxon>
    </lineage>
</organism>
<dbReference type="EMBL" id="BMUB01000004">
    <property type="protein sequence ID" value="GGU70537.1"/>
    <property type="molecule type" value="Genomic_DNA"/>
</dbReference>
<evidence type="ECO:0000313" key="2">
    <source>
        <dbReference type="EMBL" id="GGU70537.1"/>
    </source>
</evidence>
<evidence type="ECO:0000313" key="3">
    <source>
        <dbReference type="Proteomes" id="UP000610124"/>
    </source>
</evidence>
<protein>
    <submittedName>
        <fullName evidence="2">Uncharacterized protein</fullName>
    </submittedName>
</protein>
<reference evidence="2" key="1">
    <citation type="journal article" date="2014" name="Int. J. Syst. Evol. Microbiol.">
        <title>Complete genome sequence of Corynebacterium casei LMG S-19264T (=DSM 44701T), isolated from a smear-ripened cheese.</title>
        <authorList>
            <consortium name="US DOE Joint Genome Institute (JGI-PGF)"/>
            <person name="Walter F."/>
            <person name="Albersmeier A."/>
            <person name="Kalinowski J."/>
            <person name="Ruckert C."/>
        </authorList>
    </citation>
    <scope>NUCLEOTIDE SEQUENCE</scope>
    <source>
        <strain evidence="2">JCM 4434</strain>
    </source>
</reference>
<sequence length="80" mass="8062">MGGGGCGGGQDGRGGEDEGGEQRAGADAHGGRSSGGGRAGSGERWRRVRPPSDWGAAAPVVRRGGAGFRAYEVFSSDQLW</sequence>
<feature type="region of interest" description="Disordered" evidence="1">
    <location>
        <begin position="1"/>
        <end position="59"/>
    </location>
</feature>
<proteinExistence type="predicted"/>
<feature type="compositionally biased region" description="Gly residues" evidence="1">
    <location>
        <begin position="1"/>
        <end position="12"/>
    </location>
</feature>
<dbReference type="AlphaFoldDB" id="A0A8H9HKJ0"/>
<comment type="caution">
    <text evidence="2">The sequence shown here is derived from an EMBL/GenBank/DDBJ whole genome shotgun (WGS) entry which is preliminary data.</text>
</comment>
<reference evidence="2" key="2">
    <citation type="submission" date="2020-09" db="EMBL/GenBank/DDBJ databases">
        <authorList>
            <person name="Sun Q."/>
            <person name="Ohkuma M."/>
        </authorList>
    </citation>
    <scope>NUCLEOTIDE SEQUENCE</scope>
    <source>
        <strain evidence="2">JCM 4434</strain>
    </source>
</reference>
<evidence type="ECO:0000256" key="1">
    <source>
        <dbReference type="SAM" id="MobiDB-lite"/>
    </source>
</evidence>
<name>A0A8H9HKJ0_KITAU</name>